<organism evidence="1 2">
    <name type="scientific">Discina gigas</name>
    <dbReference type="NCBI Taxonomy" id="1032678"/>
    <lineage>
        <taxon>Eukaryota</taxon>
        <taxon>Fungi</taxon>
        <taxon>Dikarya</taxon>
        <taxon>Ascomycota</taxon>
        <taxon>Pezizomycotina</taxon>
        <taxon>Pezizomycetes</taxon>
        <taxon>Pezizales</taxon>
        <taxon>Discinaceae</taxon>
        <taxon>Discina</taxon>
    </lineage>
</organism>
<evidence type="ECO:0000313" key="1">
    <source>
        <dbReference type="EMBL" id="KAL0631583.1"/>
    </source>
</evidence>
<sequence>MPPPLDIAELLVEASSSQAQDPRQRVRRTWLINALLDLLTTSPASPEGLLEKASLLLSTVLTKKPQTLSSTQATVAEVVELFDLELLRAPMSLPDAPHDTPQLLTLNLANLEKAFYDERSEASCRIAVDYMLVAAKVCVYELHPPPTRSAKRLKTLGTPTDSHKPPEPLHIFPELELEVTVADAHANPILVNGRADWALGYKTRSDALDGTVLVAIEAKRRDRFGAAEAQLLTYLAILRQLRLNARKTNAIVQGCYTDGERYVFVCIDNDGLVAISNVYDIRGVEQRKVVFNYLVTVLETAVRTSPTTSPVKRVCVEEDVRAVGRDFYRKVYCVGEGLQILDEENDEDGVLLELPDVAAA</sequence>
<proteinExistence type="predicted"/>
<gene>
    <name evidence="1" type="ORF">Q9L58_009554</name>
</gene>
<reference evidence="1 2" key="1">
    <citation type="submission" date="2024-02" db="EMBL/GenBank/DDBJ databases">
        <title>Discinaceae phylogenomics.</title>
        <authorList>
            <person name="Dirks A.C."/>
            <person name="James T.Y."/>
        </authorList>
    </citation>
    <scope>NUCLEOTIDE SEQUENCE [LARGE SCALE GENOMIC DNA]</scope>
    <source>
        <strain evidence="1 2">ACD0624</strain>
    </source>
</reference>
<dbReference type="EMBL" id="JBBBZM010000233">
    <property type="protein sequence ID" value="KAL0631583.1"/>
    <property type="molecule type" value="Genomic_DNA"/>
</dbReference>
<dbReference type="Proteomes" id="UP001447188">
    <property type="component" value="Unassembled WGS sequence"/>
</dbReference>
<keyword evidence="2" id="KW-1185">Reference proteome</keyword>
<comment type="caution">
    <text evidence="1">The sequence shown here is derived from an EMBL/GenBank/DDBJ whole genome shotgun (WGS) entry which is preliminary data.</text>
</comment>
<protein>
    <submittedName>
        <fullName evidence="1">Uncharacterized protein</fullName>
    </submittedName>
</protein>
<evidence type="ECO:0000313" key="2">
    <source>
        <dbReference type="Proteomes" id="UP001447188"/>
    </source>
</evidence>
<accession>A0ABR3G6Y5</accession>
<name>A0ABR3G6Y5_9PEZI</name>